<dbReference type="CDD" id="cd01650">
    <property type="entry name" value="RT_nLTR_like"/>
    <property type="match status" value="1"/>
</dbReference>
<dbReference type="PANTHER" id="PTHR33481">
    <property type="entry name" value="REVERSE TRANSCRIPTASE"/>
    <property type="match status" value="1"/>
</dbReference>
<proteinExistence type="predicted"/>
<feature type="domain" description="Reverse transcriptase" evidence="1">
    <location>
        <begin position="86"/>
        <end position="361"/>
    </location>
</feature>
<dbReference type="InterPro" id="IPR043502">
    <property type="entry name" value="DNA/RNA_pol_sf"/>
</dbReference>
<keyword evidence="3" id="KW-1185">Reference proteome</keyword>
<dbReference type="AlphaFoldDB" id="A0A9N8LTY7"/>
<gene>
    <name evidence="2" type="ORF">JKILLFL_G7024</name>
</gene>
<dbReference type="PANTHER" id="PTHR33481:SF1">
    <property type="entry name" value="ENDONUCLEASE_EXONUCLEASE_PHOSPHATASE DOMAIN-CONTAINING PROTEIN-RELATED"/>
    <property type="match status" value="1"/>
</dbReference>
<evidence type="ECO:0000313" key="3">
    <source>
        <dbReference type="Proteomes" id="UP000836404"/>
    </source>
</evidence>
<dbReference type="Pfam" id="PF00078">
    <property type="entry name" value="RVT_1"/>
    <property type="match status" value="1"/>
</dbReference>
<dbReference type="Proteomes" id="UP000836404">
    <property type="component" value="Unassembled WGS sequence"/>
</dbReference>
<dbReference type="EMBL" id="CAJHJF010004072">
    <property type="protein sequence ID" value="CAD6940320.1"/>
    <property type="molecule type" value="Genomic_DNA"/>
</dbReference>
<accession>A0A9N8LTY7</accession>
<sequence length="602" mass="67065">MRESRAPGAGLHHAFTQASAPANLSDMQAASYPTPLPDLAIRPEHLSAALERMFASKTADPHGVTTQVLKRIWHTILPLFSSIVETGMRLGHYPPVFKSAHTLVLRKPRRGDYSAPSSWRPIDLISRLGLIWDSALAARLSFLAETHHLLPDTHFGGRPARSTSDALVCMEERILDEWRRGRMCGFLSFDSKAAFPSMRRDRLCHNLRMAEVPANAVDLVKSWHNNRWVRYIISEYLCQALHRQDGCPQGSPLSPLLSLFYNAPLLDRIDELGPDFHATGYIDDIGVLVSGRDEREVHEHLQMVAPHTRWWQDSHGTLLDLKKTHFTIFSRTQSSSEPRDLAFDGQVIPWQPTVELLGVILDHQLRFREQRARTIQRAQGAWLAISSLGNSVKGLGVSHLLRLFRCVAVPRMEYGALVWHRVESNPAAVKKLQGIQNTALRRALGAFRTTPVDALHFDSNLTTIRAHLDIRVSEQAAKLLTGSSTNPASTAARKALRRPTNRFTTNLALIFRQLVSMGISFESIEHLSPLAADAGWKGRFDATIQPREQAITACATIKGDAFNPVFFCDESLVDAGVGAAAYDPWSGHNSSRFIGGSWAHTV</sequence>
<dbReference type="PROSITE" id="PS50878">
    <property type="entry name" value="RT_POL"/>
    <property type="match status" value="1"/>
</dbReference>
<dbReference type="SUPFAM" id="SSF56672">
    <property type="entry name" value="DNA/RNA polymerases"/>
    <property type="match status" value="1"/>
</dbReference>
<reference evidence="2 3" key="1">
    <citation type="submission" date="2020-10" db="EMBL/GenBank/DDBJ databases">
        <authorList>
            <person name="Sedaghatjoo S."/>
        </authorList>
    </citation>
    <scope>NUCLEOTIDE SEQUENCE [LARGE SCALE GENOMIC DNA]</scope>
    <source>
        <strain evidence="2 3">LLFL</strain>
    </source>
</reference>
<evidence type="ECO:0000259" key="1">
    <source>
        <dbReference type="PROSITE" id="PS50878"/>
    </source>
</evidence>
<organism evidence="2 3">
    <name type="scientific">Tilletia laevis</name>
    <dbReference type="NCBI Taxonomy" id="157183"/>
    <lineage>
        <taxon>Eukaryota</taxon>
        <taxon>Fungi</taxon>
        <taxon>Dikarya</taxon>
        <taxon>Basidiomycota</taxon>
        <taxon>Ustilaginomycotina</taxon>
        <taxon>Exobasidiomycetes</taxon>
        <taxon>Tilletiales</taxon>
        <taxon>Tilletiaceae</taxon>
        <taxon>Tilletia</taxon>
    </lineage>
</organism>
<dbReference type="InterPro" id="IPR000477">
    <property type="entry name" value="RT_dom"/>
</dbReference>
<name>A0A9N8LTY7_9BASI</name>
<evidence type="ECO:0000313" key="2">
    <source>
        <dbReference type="EMBL" id="CAD6940320.1"/>
    </source>
</evidence>
<comment type="caution">
    <text evidence="2">The sequence shown here is derived from an EMBL/GenBank/DDBJ whole genome shotgun (WGS) entry which is preliminary data.</text>
</comment>
<protein>
    <recommendedName>
        <fullName evidence="1">Reverse transcriptase domain-containing protein</fullName>
    </recommendedName>
</protein>